<dbReference type="SMART" id="SM00220">
    <property type="entry name" value="S_TKc"/>
    <property type="match status" value="1"/>
</dbReference>
<dbReference type="EMBL" id="JAGHQL010000056">
    <property type="protein sequence ID" value="KAH0542315.1"/>
    <property type="molecule type" value="Genomic_DNA"/>
</dbReference>
<dbReference type="PROSITE" id="PS50011">
    <property type="entry name" value="PROTEIN_KINASE_DOM"/>
    <property type="match status" value="1"/>
</dbReference>
<evidence type="ECO:0000313" key="4">
    <source>
        <dbReference type="Proteomes" id="UP000698800"/>
    </source>
</evidence>
<dbReference type="PROSITE" id="PS00108">
    <property type="entry name" value="PROTEIN_KINASE_ST"/>
    <property type="match status" value="1"/>
</dbReference>
<dbReference type="Pfam" id="PF00069">
    <property type="entry name" value="Pkinase"/>
    <property type="match status" value="1"/>
</dbReference>
<feature type="region of interest" description="Disordered" evidence="1">
    <location>
        <begin position="350"/>
        <end position="370"/>
    </location>
</feature>
<dbReference type="OrthoDB" id="626167at2759"/>
<accession>A0A9P8I4N6</accession>
<dbReference type="PANTHER" id="PTHR24359">
    <property type="entry name" value="SERINE/THREONINE-PROTEIN KINASE SBK1"/>
    <property type="match status" value="1"/>
</dbReference>
<proteinExistence type="predicted"/>
<dbReference type="SUPFAM" id="SSF56112">
    <property type="entry name" value="Protein kinase-like (PK-like)"/>
    <property type="match status" value="1"/>
</dbReference>
<dbReference type="AlphaFoldDB" id="A0A9P8I4N6"/>
<protein>
    <recommendedName>
        <fullName evidence="2">Protein kinase domain-containing protein</fullName>
    </recommendedName>
</protein>
<dbReference type="GO" id="GO:0005524">
    <property type="term" value="F:ATP binding"/>
    <property type="evidence" value="ECO:0007669"/>
    <property type="project" value="InterPro"/>
</dbReference>
<dbReference type="GO" id="GO:0004674">
    <property type="term" value="F:protein serine/threonine kinase activity"/>
    <property type="evidence" value="ECO:0007669"/>
    <property type="project" value="TreeGrafter"/>
</dbReference>
<keyword evidence="4" id="KW-1185">Reference proteome</keyword>
<reference evidence="3" key="1">
    <citation type="submission" date="2021-03" db="EMBL/GenBank/DDBJ databases">
        <title>Comparative genomics and phylogenomic investigation of the class Geoglossomycetes provide insights into ecological specialization and systematics.</title>
        <authorList>
            <person name="Melie T."/>
            <person name="Pirro S."/>
            <person name="Miller A.N."/>
            <person name="Quandt A."/>
        </authorList>
    </citation>
    <scope>NUCLEOTIDE SEQUENCE</scope>
    <source>
        <strain evidence="3">GBOQ0MN5Z8</strain>
    </source>
</reference>
<feature type="region of interest" description="Disordered" evidence="1">
    <location>
        <begin position="130"/>
        <end position="172"/>
    </location>
</feature>
<name>A0A9P8I4N6_9PEZI</name>
<feature type="domain" description="Protein kinase" evidence="2">
    <location>
        <begin position="187"/>
        <end position="508"/>
    </location>
</feature>
<comment type="caution">
    <text evidence="3">The sequence shown here is derived from an EMBL/GenBank/DDBJ whole genome shotgun (WGS) entry which is preliminary data.</text>
</comment>
<evidence type="ECO:0000313" key="3">
    <source>
        <dbReference type="EMBL" id="KAH0542315.1"/>
    </source>
</evidence>
<feature type="region of interest" description="Disordered" evidence="1">
    <location>
        <begin position="1"/>
        <end position="115"/>
    </location>
</feature>
<dbReference type="Proteomes" id="UP000698800">
    <property type="component" value="Unassembled WGS sequence"/>
</dbReference>
<dbReference type="InterPro" id="IPR000719">
    <property type="entry name" value="Prot_kinase_dom"/>
</dbReference>
<feature type="compositionally biased region" description="Polar residues" evidence="1">
    <location>
        <begin position="351"/>
        <end position="364"/>
    </location>
</feature>
<dbReference type="Gene3D" id="1.10.510.10">
    <property type="entry name" value="Transferase(Phosphotransferase) domain 1"/>
    <property type="match status" value="1"/>
</dbReference>
<evidence type="ECO:0000259" key="2">
    <source>
        <dbReference type="PROSITE" id="PS50011"/>
    </source>
</evidence>
<dbReference type="InterPro" id="IPR011009">
    <property type="entry name" value="Kinase-like_dom_sf"/>
</dbReference>
<feature type="compositionally biased region" description="Polar residues" evidence="1">
    <location>
        <begin position="150"/>
        <end position="159"/>
    </location>
</feature>
<dbReference type="PANTHER" id="PTHR24359:SF1">
    <property type="entry name" value="INHIBITOR OF NUCLEAR FACTOR KAPPA-B KINASE EPSILON SUBUNIT HOMOLOG 1-RELATED"/>
    <property type="match status" value="1"/>
</dbReference>
<dbReference type="InterPro" id="IPR008271">
    <property type="entry name" value="Ser/Thr_kinase_AS"/>
</dbReference>
<sequence length="520" mass="56555">MPHPTTPSSGEAMGRSYSGEGKNIQRTMTGLRTPEQPFTEMPLSSTLKPPRSSVKAEIRFPIDVVPTPPQSPTLSSPWKPPLYRAGREVQSPPVTPESRRYSNAPTISGRRGKIDGDSWEEFADRLADELSVGGYNNTANTGNEKESPTEKSQSPTESALTGKAPPVAMPKSPRDYDGTFNLIVGDEDHYEEYGRGAWSIVYRAEHIPNNRTHGVSGGTKMIVAVKAPIWPGSSPILEHEALILTYLQPKAPSTQGQGEIFRHIVSFLGYHEPTKSLVLESVPLTLAGYSGARGAEAKKNFSHKTMRDPVVGMQTWLYIVRDLVAGLEFLHKRGVVHGDIKPMNILMRPRATTSGTGNTPNENTPLPGGDASQDLYTPVFCDFSSGRLAHPSIPPTEPSALTDRFAPPELLDHRKPGITTFASDTYSLGVALLSPVLGADVYAAAANQMQALHWAKEGRPLDFARNTEGGLRVGRGGVVDRVVSGATRKERGERWSATEWMEVVRSIFAERAQTPSSATK</sequence>
<gene>
    <name evidence="3" type="ORF">FGG08_003252</name>
</gene>
<evidence type="ECO:0000256" key="1">
    <source>
        <dbReference type="SAM" id="MobiDB-lite"/>
    </source>
</evidence>
<organism evidence="3 4">
    <name type="scientific">Glutinoglossum americanum</name>
    <dbReference type="NCBI Taxonomy" id="1670608"/>
    <lineage>
        <taxon>Eukaryota</taxon>
        <taxon>Fungi</taxon>
        <taxon>Dikarya</taxon>
        <taxon>Ascomycota</taxon>
        <taxon>Pezizomycotina</taxon>
        <taxon>Geoglossomycetes</taxon>
        <taxon>Geoglossales</taxon>
        <taxon>Geoglossaceae</taxon>
        <taxon>Glutinoglossum</taxon>
    </lineage>
</organism>